<accession>A0A8H4ZNX1</accession>
<evidence type="ECO:0000313" key="2">
    <source>
        <dbReference type="Proteomes" id="UP000573603"/>
    </source>
</evidence>
<name>A0A8H4ZNX1_9HYPO</name>
<protein>
    <submittedName>
        <fullName evidence="1">Uncharacterized protein</fullName>
    </submittedName>
</protein>
<dbReference type="AlphaFoldDB" id="A0A8H4ZNX1"/>
<reference evidence="1 2" key="1">
    <citation type="journal article" date="2020" name="BMC Genomics">
        <title>Correction to: Identification and distribution of gene clusters required for synthesis of sphingolipid metabolism inhibitors in diverse species of the filamentous fungus Fusarium.</title>
        <authorList>
            <person name="Kim H.S."/>
            <person name="Lohmar J.M."/>
            <person name="Busman M."/>
            <person name="Brown D.W."/>
            <person name="Naumann T.A."/>
            <person name="Divon H.H."/>
            <person name="Lysoe E."/>
            <person name="Uhlig S."/>
            <person name="Proctor R.H."/>
        </authorList>
    </citation>
    <scope>NUCLEOTIDE SEQUENCE [LARGE SCALE GENOMIC DNA]</scope>
    <source>
        <strain evidence="1 2">NRRL 25214</strain>
    </source>
</reference>
<sequence length="145" mass="16967">MVLEKGNKIFIPADQLTTTEVKIEWTLHFSDRTAQYYAVPFFNKDQGNEESVIFMQTTYLDSLKSKSVPGDDLTVVVDNSFQYSLNQEKTKRWLVYHDKRNNWRFAAGLMSKLGENARRFGGGFFPDLDLSKMRLFFSDYPRDVR</sequence>
<dbReference type="Proteomes" id="UP000573603">
    <property type="component" value="Unassembled WGS sequence"/>
</dbReference>
<comment type="caution">
    <text evidence="1">The sequence shown here is derived from an EMBL/GenBank/DDBJ whole genome shotgun (WGS) entry which is preliminary data.</text>
</comment>
<dbReference type="EMBL" id="JABEVY010000100">
    <property type="protein sequence ID" value="KAF5250106.1"/>
    <property type="molecule type" value="Genomic_DNA"/>
</dbReference>
<keyword evidence="2" id="KW-1185">Reference proteome</keyword>
<evidence type="ECO:0000313" key="1">
    <source>
        <dbReference type="EMBL" id="KAF5250106.1"/>
    </source>
</evidence>
<gene>
    <name evidence="1" type="ORF">FANTH_4659</name>
</gene>
<proteinExistence type="predicted"/>
<organism evidence="1 2">
    <name type="scientific">Fusarium anthophilum</name>
    <dbReference type="NCBI Taxonomy" id="48485"/>
    <lineage>
        <taxon>Eukaryota</taxon>
        <taxon>Fungi</taxon>
        <taxon>Dikarya</taxon>
        <taxon>Ascomycota</taxon>
        <taxon>Pezizomycotina</taxon>
        <taxon>Sordariomycetes</taxon>
        <taxon>Hypocreomycetidae</taxon>
        <taxon>Hypocreales</taxon>
        <taxon>Nectriaceae</taxon>
        <taxon>Fusarium</taxon>
        <taxon>Fusarium fujikuroi species complex</taxon>
    </lineage>
</organism>